<reference evidence="15" key="2">
    <citation type="submission" date="2025-08" db="UniProtKB">
        <authorList>
            <consortium name="RefSeq"/>
        </authorList>
    </citation>
    <scope>IDENTIFICATION</scope>
</reference>
<feature type="chain" id="PRO_5046883343" evidence="12">
    <location>
        <begin position="18"/>
        <end position="354"/>
    </location>
</feature>
<evidence type="ECO:0000256" key="10">
    <source>
        <dbReference type="RuleBase" id="RU004439"/>
    </source>
</evidence>
<dbReference type="InterPro" id="IPR011161">
    <property type="entry name" value="MHC_I-like_Ag-recog"/>
</dbReference>
<evidence type="ECO:0000256" key="6">
    <source>
        <dbReference type="ARBA" id="ARBA00022989"/>
    </source>
</evidence>
<dbReference type="Pfam" id="PF07654">
    <property type="entry name" value="C1-set"/>
    <property type="match status" value="1"/>
</dbReference>
<keyword evidence="4 12" id="KW-0732">Signal</keyword>
<dbReference type="InterPro" id="IPR013783">
    <property type="entry name" value="Ig-like_fold"/>
</dbReference>
<organism evidence="14 15">
    <name type="scientific">Pogona vitticeps</name>
    <name type="common">central bearded dragon</name>
    <dbReference type="NCBI Taxonomy" id="103695"/>
    <lineage>
        <taxon>Eukaryota</taxon>
        <taxon>Metazoa</taxon>
        <taxon>Chordata</taxon>
        <taxon>Craniata</taxon>
        <taxon>Vertebrata</taxon>
        <taxon>Euteleostomi</taxon>
        <taxon>Lepidosauria</taxon>
        <taxon>Squamata</taxon>
        <taxon>Bifurcata</taxon>
        <taxon>Unidentata</taxon>
        <taxon>Episquamata</taxon>
        <taxon>Toxicofera</taxon>
        <taxon>Iguania</taxon>
        <taxon>Acrodonta</taxon>
        <taxon>Agamidae</taxon>
        <taxon>Amphibolurinae</taxon>
        <taxon>Pogona</taxon>
    </lineage>
</organism>
<dbReference type="Pfam" id="PF00129">
    <property type="entry name" value="MHC_I"/>
    <property type="match status" value="1"/>
</dbReference>
<dbReference type="RefSeq" id="XP_072843996.1">
    <property type="nucleotide sequence ID" value="XM_072987895.1"/>
</dbReference>
<dbReference type="Gene3D" id="3.30.500.10">
    <property type="entry name" value="MHC class I-like antigen recognition-like"/>
    <property type="match status" value="1"/>
</dbReference>
<feature type="domain" description="Ig-like" evidence="13">
    <location>
        <begin position="221"/>
        <end position="310"/>
    </location>
</feature>
<evidence type="ECO:0000256" key="5">
    <source>
        <dbReference type="ARBA" id="ARBA00022859"/>
    </source>
</evidence>
<evidence type="ECO:0000259" key="13">
    <source>
        <dbReference type="PROSITE" id="PS50835"/>
    </source>
</evidence>
<evidence type="ECO:0000313" key="14">
    <source>
        <dbReference type="Proteomes" id="UP001652642"/>
    </source>
</evidence>
<evidence type="ECO:0000256" key="2">
    <source>
        <dbReference type="ARBA" id="ARBA00022451"/>
    </source>
</evidence>
<dbReference type="InterPro" id="IPR001039">
    <property type="entry name" value="MHC_I_a_a1/a2"/>
</dbReference>
<keyword evidence="6 11" id="KW-1133">Transmembrane helix</keyword>
<dbReference type="PRINTS" id="PR01638">
    <property type="entry name" value="MHCCLASSI"/>
</dbReference>
<evidence type="ECO:0000256" key="3">
    <source>
        <dbReference type="ARBA" id="ARBA00022692"/>
    </source>
</evidence>
<evidence type="ECO:0000256" key="11">
    <source>
        <dbReference type="SAM" id="Phobius"/>
    </source>
</evidence>
<gene>
    <name evidence="15" type="primary">LOC110071255</name>
</gene>
<proteinExistence type="inferred from homology"/>
<evidence type="ECO:0000256" key="7">
    <source>
        <dbReference type="ARBA" id="ARBA00023136"/>
    </source>
</evidence>
<dbReference type="InterPro" id="IPR036179">
    <property type="entry name" value="Ig-like_dom_sf"/>
</dbReference>
<dbReference type="PROSITE" id="PS50835">
    <property type="entry name" value="IG_LIKE"/>
    <property type="match status" value="1"/>
</dbReference>
<protein>
    <submittedName>
        <fullName evidence="15">Class I histocompatibility antigen, F10 alpha chain-like isoform X4</fullName>
    </submittedName>
</protein>
<dbReference type="InterPro" id="IPR011162">
    <property type="entry name" value="MHC_I/II-like_Ag-recog"/>
</dbReference>
<dbReference type="InterPro" id="IPR050208">
    <property type="entry name" value="MHC_class-I_related"/>
</dbReference>
<dbReference type="Proteomes" id="UP001652642">
    <property type="component" value="Chromosome 2"/>
</dbReference>
<keyword evidence="9" id="KW-0325">Glycoprotein</keyword>
<dbReference type="Gene3D" id="2.60.40.10">
    <property type="entry name" value="Immunoglobulins"/>
    <property type="match status" value="1"/>
</dbReference>
<dbReference type="PANTHER" id="PTHR16675">
    <property type="entry name" value="MHC CLASS I-RELATED"/>
    <property type="match status" value="1"/>
</dbReference>
<keyword evidence="8" id="KW-1015">Disulfide bond</keyword>
<dbReference type="InterPro" id="IPR003597">
    <property type="entry name" value="Ig_C1-set"/>
</dbReference>
<keyword evidence="3 11" id="KW-0812">Transmembrane</keyword>
<evidence type="ECO:0000313" key="15">
    <source>
        <dbReference type="RefSeq" id="XP_072843996.1"/>
    </source>
</evidence>
<evidence type="ECO:0000256" key="4">
    <source>
        <dbReference type="ARBA" id="ARBA00022729"/>
    </source>
</evidence>
<evidence type="ECO:0000256" key="9">
    <source>
        <dbReference type="ARBA" id="ARBA00023180"/>
    </source>
</evidence>
<feature type="transmembrane region" description="Helical" evidence="11">
    <location>
        <begin position="320"/>
        <end position="344"/>
    </location>
</feature>
<keyword evidence="7 11" id="KW-0472">Membrane</keyword>
<keyword evidence="2" id="KW-0490">MHC I</keyword>
<sequence>MALCLWLAVAGEALLLGAPGLSLPPGTEGPPPAALGSSSHSVHYFHTAVSEPPLGSPQYIAVGYLDGHLFLQYDSITRRAQPRAPWMEKVVEEDPEYWERNTQIEQGSEQWFRENLAVLKHRYNHSGGFHSMQEMYGCELKRDRSKRGYWQNAYDGRDYLSFDTETVTWTAALPKAQITKEKWENDPAYGQRMKAYLEGECLEKLKRFLDYGKERLLRREPPVGKVTRMFLSEGREMLVCQAHGFYPKEIEATWRKGGEIMEQDTFRRNVAPNSDGTYHAWLGIEINPEDGDLYRCHIDHTGLTEPLVLAWEAPVEKRSWGHVGAIVGIVVFALLLVAAGIVFFRRHQQQGGPL</sequence>
<evidence type="ECO:0000256" key="1">
    <source>
        <dbReference type="ARBA" id="ARBA00004479"/>
    </source>
</evidence>
<evidence type="ECO:0000256" key="12">
    <source>
        <dbReference type="SAM" id="SignalP"/>
    </source>
</evidence>
<accession>A0ABM5FF31</accession>
<reference evidence="14" key="1">
    <citation type="submission" date="2025-05" db="UniProtKB">
        <authorList>
            <consortium name="RefSeq"/>
        </authorList>
    </citation>
    <scope>NUCLEOTIDE SEQUENCE [LARGE SCALE GENOMIC DNA]</scope>
</reference>
<keyword evidence="5" id="KW-0391">Immunity</keyword>
<dbReference type="GeneID" id="110071255"/>
<feature type="signal peptide" evidence="12">
    <location>
        <begin position="1"/>
        <end position="17"/>
    </location>
</feature>
<dbReference type="SUPFAM" id="SSF54452">
    <property type="entry name" value="MHC antigen-recognition domain"/>
    <property type="match status" value="1"/>
</dbReference>
<name>A0ABM5FF31_9SAUR</name>
<dbReference type="InterPro" id="IPR007110">
    <property type="entry name" value="Ig-like_dom"/>
</dbReference>
<comment type="subcellular location">
    <subcellularLocation>
        <location evidence="1">Membrane</location>
        <topology evidence="1">Single-pass type I membrane protein</topology>
    </subcellularLocation>
</comment>
<dbReference type="SUPFAM" id="SSF48726">
    <property type="entry name" value="Immunoglobulin"/>
    <property type="match status" value="1"/>
</dbReference>
<evidence type="ECO:0000256" key="8">
    <source>
        <dbReference type="ARBA" id="ARBA00023157"/>
    </source>
</evidence>
<comment type="similarity">
    <text evidence="10">Belongs to the MHC class I family.</text>
</comment>
<dbReference type="CDD" id="cd07698">
    <property type="entry name" value="IgC1_MHC_I_alpha3"/>
    <property type="match status" value="1"/>
</dbReference>
<keyword evidence="14" id="KW-1185">Reference proteome</keyword>
<dbReference type="PANTHER" id="PTHR16675:SF242">
    <property type="entry name" value="MAJOR HISTOCOMPATIBILITY COMPLEX CLASS I-RELATED GENE PROTEIN"/>
    <property type="match status" value="1"/>
</dbReference>
<dbReference type="InterPro" id="IPR037055">
    <property type="entry name" value="MHC_I-like_Ag-recog_sf"/>
</dbReference>
<dbReference type="SMART" id="SM00407">
    <property type="entry name" value="IGc1"/>
    <property type="match status" value="1"/>
</dbReference>